<dbReference type="Proteomes" id="UP000053429">
    <property type="component" value="Unassembled WGS sequence"/>
</dbReference>
<dbReference type="GO" id="GO:0031177">
    <property type="term" value="F:phosphopantetheine binding"/>
    <property type="evidence" value="ECO:0007669"/>
    <property type="project" value="InterPro"/>
</dbReference>
<dbReference type="InterPro" id="IPR036736">
    <property type="entry name" value="ACP-like_sf"/>
</dbReference>
<dbReference type="Pfam" id="PF13193">
    <property type="entry name" value="AMP-binding_C"/>
    <property type="match status" value="1"/>
</dbReference>
<dbReference type="SUPFAM" id="SSF47336">
    <property type="entry name" value="ACP-like"/>
    <property type="match status" value="1"/>
</dbReference>
<dbReference type="AlphaFoldDB" id="A0A117RQ51"/>
<dbReference type="InterPro" id="IPR042099">
    <property type="entry name" value="ANL_N_sf"/>
</dbReference>
<evidence type="ECO:0000256" key="2">
    <source>
        <dbReference type="ARBA" id="ARBA00022450"/>
    </source>
</evidence>
<dbReference type="PROSITE" id="PS00455">
    <property type="entry name" value="AMP_BINDING"/>
    <property type="match status" value="1"/>
</dbReference>
<dbReference type="FunFam" id="3.40.50.980:FF:000001">
    <property type="entry name" value="Non-ribosomal peptide synthetase"/>
    <property type="match status" value="1"/>
</dbReference>
<dbReference type="SUPFAM" id="SSF56801">
    <property type="entry name" value="Acetyl-CoA synthetase-like"/>
    <property type="match status" value="1"/>
</dbReference>
<dbReference type="InterPro" id="IPR025110">
    <property type="entry name" value="AMP-bd_C"/>
</dbReference>
<dbReference type="GO" id="GO:0005737">
    <property type="term" value="C:cytoplasm"/>
    <property type="evidence" value="ECO:0007669"/>
    <property type="project" value="TreeGrafter"/>
</dbReference>
<dbReference type="Gene3D" id="3.30.300.30">
    <property type="match status" value="1"/>
</dbReference>
<reference evidence="6 7" key="1">
    <citation type="submission" date="2015-10" db="EMBL/GenBank/DDBJ databases">
        <title>Draft genome sequence of Streptomyces caeruleatus NRRL B-24802, type strain for the species Streptomyces caeruleatus.</title>
        <authorList>
            <person name="Ruckert C."/>
            <person name="Winkler A."/>
            <person name="Kalinowski J."/>
            <person name="Kampfer P."/>
            <person name="Glaeser S."/>
        </authorList>
    </citation>
    <scope>NUCLEOTIDE SEQUENCE [LARGE SCALE GENOMIC DNA]</scope>
    <source>
        <strain evidence="6 7">NRRL B-24802</strain>
    </source>
</reference>
<protein>
    <recommendedName>
        <fullName evidence="5">Carrier domain-containing protein</fullName>
    </recommendedName>
</protein>
<evidence type="ECO:0000313" key="6">
    <source>
        <dbReference type="EMBL" id="KUO03034.1"/>
    </source>
</evidence>
<evidence type="ECO:0000313" key="7">
    <source>
        <dbReference type="Proteomes" id="UP000053429"/>
    </source>
</evidence>
<dbReference type="SUPFAM" id="SSF52777">
    <property type="entry name" value="CoA-dependent acyltransferases"/>
    <property type="match status" value="2"/>
</dbReference>
<dbReference type="PANTHER" id="PTHR45527">
    <property type="entry name" value="NONRIBOSOMAL PEPTIDE SYNTHETASE"/>
    <property type="match status" value="1"/>
</dbReference>
<feature type="region of interest" description="Disordered" evidence="4">
    <location>
        <begin position="422"/>
        <end position="466"/>
    </location>
</feature>
<dbReference type="InterPro" id="IPR020806">
    <property type="entry name" value="PKS_PP-bd"/>
</dbReference>
<organism evidence="6 7">
    <name type="scientific">Streptomyces caeruleatus</name>
    <dbReference type="NCBI Taxonomy" id="661399"/>
    <lineage>
        <taxon>Bacteria</taxon>
        <taxon>Bacillati</taxon>
        <taxon>Actinomycetota</taxon>
        <taxon>Actinomycetes</taxon>
        <taxon>Kitasatosporales</taxon>
        <taxon>Streptomycetaceae</taxon>
        <taxon>Streptomyces</taxon>
    </lineage>
</organism>
<dbReference type="InterPro" id="IPR023213">
    <property type="entry name" value="CAT-like_dom_sf"/>
</dbReference>
<keyword evidence="7" id="KW-1185">Reference proteome</keyword>
<feature type="region of interest" description="Disordered" evidence="4">
    <location>
        <begin position="1029"/>
        <end position="1073"/>
    </location>
</feature>
<sequence length="1073" mass="113320">MSDDVALENAISPASAEQTRFFLLDQQGGRATLLHHIRVDGPVDPDRLTAAVRSVVVAQPALRTSLHPTADGLLRRLHTAEEVDIATERSADADDTALAARIAETGAPFVHGHGPLCRIRVLVTADGAHCLVGIHHAVFDEESAAVLLRLLADAYAGTPPRQADDRRPAPGAHRVAALEAFWSRELDNCPAHTALPRIASAEPPGHATVIRPVPAALSAALHRRARATGATVFAQLLAAVGVVAGWYSGSDDVVLATVATTRTKAEQDVIGCLQNTLPVRLRLAGADTASVCDLAADALFDALDHAELPVEDILRVSRAERSPGRKPLTGIICTQTSAPAQLTASGLVWQLTPPSAAAGEYPLAVTLHRAPDGGDGLSVEYDRSQLPTSAAESFAEHLLRALRTLTTEPAVPLTRLRLTDEGGAGAGKAADEGHPQTGTGAGASDPAAVTKVGTEPPPKTPRAVPDHVAEHARRTPEATALVYGGAQVGYAELDHRVEKLAAALIEAGVRPGDRVAVRLARTPDLLVALLAVWRAGAAYVPLDPDYPAGRLRLMIEDAQPSAIIGPPVPGTDAGAATPVVLAPDAAAPVPERWPRIRPEDPAYVIYTSGSTGRPKGVIVRHENLSALFAAFDRELSGPPAVTVAATSVSFDISALELYWPLTAGRAVLLTGHREVAGQDIPTGALYQCTPTVARILADDPNGRRLLGRLGTLLVGGEQLPRDLADRLDTLVPGEVLNCYGPTETTVWSTVWRIRPDVPVHIGHPLGGEECLVVDPHDRPLPPGVPGRLLVLGAGVGSGYWHRPDLTADRFREYDGRAGYDTGDLAVLDPEHGLRFLGRADGQVKILGQRIELAEIESVLRAHPAVRDALVTVAADGATVTACLVPASGAPDPGAPVPMPPEQAEEIRRYAAASLVPAMVPAVWLLVRELPQLPNGKLDRATAGGWAARAMSSRPSPPDPEPAGRALDAVRRAWERVLGAPVADLDTTFFDLGGTSAGLLRVLVLLADRYPQLTAAELFRHTTVRGLARRLDAPPDGADTPEARPARPPARGASRARALGEWRRRTERSQQRHP</sequence>
<evidence type="ECO:0000256" key="3">
    <source>
        <dbReference type="ARBA" id="ARBA00022553"/>
    </source>
</evidence>
<dbReference type="Gene3D" id="1.10.1200.10">
    <property type="entry name" value="ACP-like"/>
    <property type="match status" value="1"/>
</dbReference>
<keyword evidence="3" id="KW-0597">Phosphoprotein</keyword>
<dbReference type="GO" id="GO:0008610">
    <property type="term" value="P:lipid biosynthetic process"/>
    <property type="evidence" value="ECO:0007669"/>
    <property type="project" value="UniProtKB-ARBA"/>
</dbReference>
<dbReference type="NCBIfam" id="TIGR01733">
    <property type="entry name" value="AA-adenyl-dom"/>
    <property type="match status" value="1"/>
</dbReference>
<proteinExistence type="predicted"/>
<gene>
    <name evidence="6" type="ORF">AQJ67_18765</name>
</gene>
<dbReference type="InterPro" id="IPR045851">
    <property type="entry name" value="AMP-bd_C_sf"/>
</dbReference>
<evidence type="ECO:0000256" key="1">
    <source>
        <dbReference type="ARBA" id="ARBA00001957"/>
    </source>
</evidence>
<feature type="domain" description="Carrier" evidence="5">
    <location>
        <begin position="960"/>
        <end position="1034"/>
    </location>
</feature>
<comment type="caution">
    <text evidence="6">The sequence shown here is derived from an EMBL/GenBank/DDBJ whole genome shotgun (WGS) entry which is preliminary data.</text>
</comment>
<dbReference type="Gene3D" id="3.30.559.30">
    <property type="entry name" value="Nonribosomal peptide synthetase, condensation domain"/>
    <property type="match status" value="1"/>
</dbReference>
<dbReference type="InterPro" id="IPR001242">
    <property type="entry name" value="Condensation_dom"/>
</dbReference>
<evidence type="ECO:0000259" key="5">
    <source>
        <dbReference type="PROSITE" id="PS50075"/>
    </source>
</evidence>
<dbReference type="PRINTS" id="PR00154">
    <property type="entry name" value="AMPBINDING"/>
</dbReference>
<dbReference type="GO" id="GO:0043041">
    <property type="term" value="P:amino acid activation for nonribosomal peptide biosynthetic process"/>
    <property type="evidence" value="ECO:0007669"/>
    <property type="project" value="TreeGrafter"/>
</dbReference>
<dbReference type="SMART" id="SM00823">
    <property type="entry name" value="PKS_PP"/>
    <property type="match status" value="1"/>
</dbReference>
<dbReference type="EMBL" id="LMWY01000022">
    <property type="protein sequence ID" value="KUO03034.1"/>
    <property type="molecule type" value="Genomic_DNA"/>
</dbReference>
<dbReference type="Pfam" id="PF00501">
    <property type="entry name" value="AMP-binding"/>
    <property type="match status" value="1"/>
</dbReference>
<evidence type="ECO:0000256" key="4">
    <source>
        <dbReference type="SAM" id="MobiDB-lite"/>
    </source>
</evidence>
<dbReference type="InterPro" id="IPR020845">
    <property type="entry name" value="AMP-binding_CS"/>
</dbReference>
<dbReference type="InterPro" id="IPR000873">
    <property type="entry name" value="AMP-dep_synth/lig_dom"/>
</dbReference>
<dbReference type="STRING" id="661399.AQJ67_18765"/>
<dbReference type="InterPro" id="IPR009081">
    <property type="entry name" value="PP-bd_ACP"/>
</dbReference>
<dbReference type="PROSITE" id="PS50075">
    <property type="entry name" value="CARRIER"/>
    <property type="match status" value="1"/>
</dbReference>
<dbReference type="InterPro" id="IPR020459">
    <property type="entry name" value="AMP-binding"/>
</dbReference>
<accession>A0A117RQ51</accession>
<dbReference type="GO" id="GO:0044550">
    <property type="term" value="P:secondary metabolite biosynthetic process"/>
    <property type="evidence" value="ECO:0007669"/>
    <property type="project" value="TreeGrafter"/>
</dbReference>
<keyword evidence="2" id="KW-0596">Phosphopantetheine</keyword>
<dbReference type="PANTHER" id="PTHR45527:SF1">
    <property type="entry name" value="FATTY ACID SYNTHASE"/>
    <property type="match status" value="1"/>
</dbReference>
<dbReference type="Pfam" id="PF00668">
    <property type="entry name" value="Condensation"/>
    <property type="match status" value="1"/>
</dbReference>
<dbReference type="CDD" id="cd05930">
    <property type="entry name" value="A_NRPS"/>
    <property type="match status" value="1"/>
</dbReference>
<dbReference type="Pfam" id="PF00550">
    <property type="entry name" value="PP-binding"/>
    <property type="match status" value="1"/>
</dbReference>
<feature type="compositionally biased region" description="Basic and acidic residues" evidence="4">
    <location>
        <begin position="1057"/>
        <end position="1073"/>
    </location>
</feature>
<name>A0A117RQ51_9ACTN</name>
<dbReference type="GO" id="GO:0003824">
    <property type="term" value="F:catalytic activity"/>
    <property type="evidence" value="ECO:0007669"/>
    <property type="project" value="InterPro"/>
</dbReference>
<dbReference type="Gene3D" id="3.40.50.12780">
    <property type="entry name" value="N-terminal domain of ligase-like"/>
    <property type="match status" value="1"/>
</dbReference>
<comment type="cofactor">
    <cofactor evidence="1">
        <name>pantetheine 4'-phosphate</name>
        <dbReference type="ChEBI" id="CHEBI:47942"/>
    </cofactor>
</comment>
<dbReference type="Gene3D" id="3.30.559.10">
    <property type="entry name" value="Chloramphenicol acetyltransferase-like domain"/>
    <property type="match status" value="1"/>
</dbReference>
<dbReference type="GO" id="GO:0017000">
    <property type="term" value="P:antibiotic biosynthetic process"/>
    <property type="evidence" value="ECO:0007669"/>
    <property type="project" value="UniProtKB-ARBA"/>
</dbReference>
<dbReference type="InterPro" id="IPR010071">
    <property type="entry name" value="AA_adenyl_dom"/>
</dbReference>